<dbReference type="InterPro" id="IPR016024">
    <property type="entry name" value="ARM-type_fold"/>
</dbReference>
<dbReference type="PANTHER" id="PTHR34070:SF1">
    <property type="entry name" value="DNA ALKYLATION REPAIR PROTEIN"/>
    <property type="match status" value="1"/>
</dbReference>
<protein>
    <submittedName>
        <fullName evidence="1">DNA alkylation repair protein</fullName>
    </submittedName>
</protein>
<keyword evidence="2" id="KW-1185">Reference proteome</keyword>
<proteinExistence type="predicted"/>
<dbReference type="InterPro" id="IPR014825">
    <property type="entry name" value="DNA_alkylation"/>
</dbReference>
<organism evidence="1 2">
    <name type="scientific">Flavobacterium bernardetii</name>
    <dbReference type="NCBI Taxonomy" id="2813823"/>
    <lineage>
        <taxon>Bacteria</taxon>
        <taxon>Pseudomonadati</taxon>
        <taxon>Bacteroidota</taxon>
        <taxon>Flavobacteriia</taxon>
        <taxon>Flavobacteriales</taxon>
        <taxon>Flavobacteriaceae</taxon>
        <taxon>Flavobacterium</taxon>
    </lineage>
</organism>
<dbReference type="Proteomes" id="UP000605990">
    <property type="component" value="Unassembled WGS sequence"/>
</dbReference>
<evidence type="ECO:0000313" key="2">
    <source>
        <dbReference type="Proteomes" id="UP000605990"/>
    </source>
</evidence>
<reference evidence="1 2" key="1">
    <citation type="submission" date="2020-08" db="EMBL/GenBank/DDBJ databases">
        <title>Description of novel Flavobacterium F-408 isolate.</title>
        <authorList>
            <person name="Saticioglu I.B."/>
            <person name="Duman M."/>
            <person name="Altun S."/>
        </authorList>
    </citation>
    <scope>NUCLEOTIDE SEQUENCE [LARGE SCALE GENOMIC DNA]</scope>
    <source>
        <strain evidence="1 2">F-408</strain>
    </source>
</reference>
<name>A0ABR7IW02_9FLAO</name>
<accession>A0ABR7IW02</accession>
<dbReference type="RefSeq" id="WP_166125173.1">
    <property type="nucleotide sequence ID" value="NZ_JAANOQ010000001.1"/>
</dbReference>
<sequence>MSFVTTIKKVFEANEDVTYGQKQSDYLKNNFPCYGIQTQPRREILKNCTSVYKEEIKANFRNICWELYQFPHREMHQAAIDIFIKEIKKNYQVEDIALIEKLIITNSWWDSVDTLAKYAVGGYLETFPEKTYPIIEEFSNSDNMWLNRTAIIFQLGYKEKTDFELLISECEKHKHSSEFFIQKAIGWALREYSSINPNGVLEYVNSTNLKPLSRKEAIRKIV</sequence>
<dbReference type="SUPFAM" id="SSF48371">
    <property type="entry name" value="ARM repeat"/>
    <property type="match status" value="1"/>
</dbReference>
<comment type="caution">
    <text evidence="1">The sequence shown here is derived from an EMBL/GenBank/DDBJ whole genome shotgun (WGS) entry which is preliminary data.</text>
</comment>
<gene>
    <name evidence="1" type="ORF">H8R27_03555</name>
</gene>
<dbReference type="Pfam" id="PF08713">
    <property type="entry name" value="DNA_alkylation"/>
    <property type="match status" value="1"/>
</dbReference>
<dbReference type="Gene3D" id="1.25.10.90">
    <property type="match status" value="1"/>
</dbReference>
<dbReference type="PANTHER" id="PTHR34070">
    <property type="entry name" value="ARMADILLO-TYPE FOLD"/>
    <property type="match status" value="1"/>
</dbReference>
<dbReference type="EMBL" id="JACRUN010000001">
    <property type="protein sequence ID" value="MBC5833951.1"/>
    <property type="molecule type" value="Genomic_DNA"/>
</dbReference>
<evidence type="ECO:0000313" key="1">
    <source>
        <dbReference type="EMBL" id="MBC5833951.1"/>
    </source>
</evidence>
<dbReference type="CDD" id="cd07064">
    <property type="entry name" value="AlkD_like_1"/>
    <property type="match status" value="1"/>
</dbReference>